<gene>
    <name evidence="1" type="ORF">DBRI1063_LOCUS5019</name>
</gene>
<name>A0A7S2E6U9_9STRA</name>
<evidence type="ECO:0000313" key="1">
    <source>
        <dbReference type="EMBL" id="CAD9318721.1"/>
    </source>
</evidence>
<dbReference type="AlphaFoldDB" id="A0A7S2E6U9"/>
<accession>A0A7S2E6U9</accession>
<protein>
    <submittedName>
        <fullName evidence="1">Uncharacterized protein</fullName>
    </submittedName>
</protein>
<dbReference type="EMBL" id="HBGN01007887">
    <property type="protein sequence ID" value="CAD9318721.1"/>
    <property type="molecule type" value="Transcribed_RNA"/>
</dbReference>
<proteinExistence type="predicted"/>
<sequence length="120" mass="13894">MVKKLLDIWLEEEDNRTTESVEYLQPDDNPCELLNHLYSLFENFEEGQSNLSPDEIMAYFIHINWWNGTWLVINNYPSVIKKLHLHTSAMADFLSVAGKRCRLLTMLGLIVNEPDLLAGV</sequence>
<organism evidence="1">
    <name type="scientific">Ditylum brightwellii</name>
    <dbReference type="NCBI Taxonomy" id="49249"/>
    <lineage>
        <taxon>Eukaryota</taxon>
        <taxon>Sar</taxon>
        <taxon>Stramenopiles</taxon>
        <taxon>Ochrophyta</taxon>
        <taxon>Bacillariophyta</taxon>
        <taxon>Mediophyceae</taxon>
        <taxon>Lithodesmiophycidae</taxon>
        <taxon>Lithodesmiales</taxon>
        <taxon>Lithodesmiaceae</taxon>
        <taxon>Ditylum</taxon>
    </lineage>
</organism>
<reference evidence="1" key="1">
    <citation type="submission" date="2021-01" db="EMBL/GenBank/DDBJ databases">
        <authorList>
            <person name="Corre E."/>
            <person name="Pelletier E."/>
            <person name="Niang G."/>
            <person name="Scheremetjew M."/>
            <person name="Finn R."/>
            <person name="Kale V."/>
            <person name="Holt S."/>
            <person name="Cochrane G."/>
            <person name="Meng A."/>
            <person name="Brown T."/>
            <person name="Cohen L."/>
        </authorList>
    </citation>
    <scope>NUCLEOTIDE SEQUENCE</scope>
    <source>
        <strain evidence="1">Pop2</strain>
    </source>
</reference>